<dbReference type="SMART" id="SM00220">
    <property type="entry name" value="S_TKc"/>
    <property type="match status" value="1"/>
</dbReference>
<dbReference type="RefSeq" id="WP_248651850.1">
    <property type="nucleotide sequence ID" value="NZ_CP096659.1"/>
</dbReference>
<dbReference type="PANTHER" id="PTHR34512">
    <property type="entry name" value="CELL SURFACE PROTEIN"/>
    <property type="match status" value="1"/>
</dbReference>
<dbReference type="Pfam" id="PF13360">
    <property type="entry name" value="PQQ_2"/>
    <property type="match status" value="2"/>
</dbReference>
<protein>
    <submittedName>
        <fullName evidence="3">PQQ-binding-like beta-propeller repeat protein</fullName>
    </submittedName>
</protein>
<evidence type="ECO:0000313" key="4">
    <source>
        <dbReference type="Proteomes" id="UP000830729"/>
    </source>
</evidence>
<evidence type="ECO:0000313" key="3">
    <source>
        <dbReference type="EMBL" id="UPV75813.1"/>
    </source>
</evidence>
<dbReference type="GO" id="GO:0004672">
    <property type="term" value="F:protein kinase activity"/>
    <property type="evidence" value="ECO:0007669"/>
    <property type="project" value="InterPro"/>
</dbReference>
<feature type="region of interest" description="Disordered" evidence="1">
    <location>
        <begin position="450"/>
        <end position="470"/>
    </location>
</feature>
<dbReference type="PANTHER" id="PTHR34512:SF30">
    <property type="entry name" value="OUTER MEMBRANE PROTEIN ASSEMBLY FACTOR BAMB"/>
    <property type="match status" value="1"/>
</dbReference>
<dbReference type="SUPFAM" id="SSF50998">
    <property type="entry name" value="Quinoprotein alcohol dehydrogenase-like"/>
    <property type="match status" value="2"/>
</dbReference>
<evidence type="ECO:0000259" key="2">
    <source>
        <dbReference type="PROSITE" id="PS50011"/>
    </source>
</evidence>
<feature type="region of interest" description="Disordered" evidence="1">
    <location>
        <begin position="1"/>
        <end position="52"/>
    </location>
</feature>
<proteinExistence type="predicted"/>
<dbReference type="Gene3D" id="2.130.10.10">
    <property type="entry name" value="YVTN repeat-like/Quinoprotein amine dehydrogenase"/>
    <property type="match status" value="1"/>
</dbReference>
<keyword evidence="4" id="KW-1185">Reference proteome</keyword>
<dbReference type="KEGG" id="halx:M0R89_07065"/>
<feature type="compositionally biased region" description="Basic and acidic residues" evidence="1">
    <location>
        <begin position="1"/>
        <end position="10"/>
    </location>
</feature>
<dbReference type="GeneID" id="72184946"/>
<dbReference type="InterPro" id="IPR015943">
    <property type="entry name" value="WD40/YVTN_repeat-like_dom_sf"/>
</dbReference>
<dbReference type="Gene3D" id="2.40.128.630">
    <property type="match status" value="2"/>
</dbReference>
<name>A0A8U0HYG2_9EURY</name>
<dbReference type="InterPro" id="IPR018391">
    <property type="entry name" value="PQQ_b-propeller_rpt"/>
</dbReference>
<feature type="domain" description="Protein kinase" evidence="2">
    <location>
        <begin position="474"/>
        <end position="690"/>
    </location>
</feature>
<gene>
    <name evidence="3" type="ORF">M0R89_07065</name>
</gene>
<dbReference type="InterPro" id="IPR011047">
    <property type="entry name" value="Quinoprotein_ADH-like_sf"/>
</dbReference>
<dbReference type="SMART" id="SM00564">
    <property type="entry name" value="PQQ"/>
    <property type="match status" value="9"/>
</dbReference>
<organism evidence="3 4">
    <name type="scientific">Halorussus limi</name>
    <dbReference type="NCBI Taxonomy" id="2938695"/>
    <lineage>
        <taxon>Archaea</taxon>
        <taxon>Methanobacteriati</taxon>
        <taxon>Methanobacteriota</taxon>
        <taxon>Stenosarchaea group</taxon>
        <taxon>Halobacteria</taxon>
        <taxon>Halobacteriales</taxon>
        <taxon>Haladaptataceae</taxon>
        <taxon>Halorussus</taxon>
    </lineage>
</organism>
<dbReference type="AlphaFoldDB" id="A0A8U0HYG2"/>
<dbReference type="PROSITE" id="PS50011">
    <property type="entry name" value="PROTEIN_KINASE_DOM"/>
    <property type="match status" value="1"/>
</dbReference>
<accession>A0A8U0HYG2</accession>
<dbReference type="InterPro" id="IPR002372">
    <property type="entry name" value="PQQ_rpt_dom"/>
</dbReference>
<dbReference type="Gene3D" id="1.10.510.10">
    <property type="entry name" value="Transferase(Phosphotransferase) domain 1"/>
    <property type="match status" value="1"/>
</dbReference>
<dbReference type="InterPro" id="IPR011009">
    <property type="entry name" value="Kinase-like_dom_sf"/>
</dbReference>
<dbReference type="GO" id="GO:0005524">
    <property type="term" value="F:ATP binding"/>
    <property type="evidence" value="ECO:0007669"/>
    <property type="project" value="InterPro"/>
</dbReference>
<evidence type="ECO:0000256" key="1">
    <source>
        <dbReference type="SAM" id="MobiDB-lite"/>
    </source>
</evidence>
<feature type="compositionally biased region" description="Low complexity" evidence="1">
    <location>
        <begin position="12"/>
        <end position="25"/>
    </location>
</feature>
<dbReference type="Proteomes" id="UP000830729">
    <property type="component" value="Chromosome"/>
</dbReference>
<dbReference type="EMBL" id="CP096659">
    <property type="protein sequence ID" value="UPV75813.1"/>
    <property type="molecule type" value="Genomic_DNA"/>
</dbReference>
<dbReference type="SUPFAM" id="SSF56112">
    <property type="entry name" value="Protein kinase-like (PK-like)"/>
    <property type="match status" value="1"/>
</dbReference>
<dbReference type="InterPro" id="IPR000719">
    <property type="entry name" value="Prot_kinase_dom"/>
</dbReference>
<reference evidence="3 4" key="1">
    <citation type="submission" date="2022-04" db="EMBL/GenBank/DDBJ databases">
        <title>Diverse halophilic archaea isolated from saline environments.</title>
        <authorList>
            <person name="Cui H.-L."/>
        </authorList>
    </citation>
    <scope>NUCLEOTIDE SEQUENCE [LARGE SCALE GENOMIC DNA]</scope>
    <source>
        <strain evidence="3 4">XZYJT49</strain>
    </source>
</reference>
<sequence length="690" mass="73965">MKWSPTRREFLGVAGPGSVASSVVADRPASLGNVSLGNASDAVPDHPLAPTPEVEWSVDTDTEKPLLRRSETGDAVYLGTETGVRGFSTDGTERWRRRIPRADADRPVEIHPGTGAVYAEGKAQLRALDAEDGHTRWRYPGESGTAERYVDVSLVTSETVFLRDDGIAAVAASDGRERWRFRPDESLWFPSRIDGDDLYVGTTSGHLYALSTADGSVRWHVDRSADGAPRFSVAGVTDDAVFAWNYDAGELYAFDRDDGALRWRFDAEVNESGFPGAVRDEAVYLGDGSLVRAISPADGTERWRYDAGRPVVGWPQFDGRTAYFGASGSVHAVSTDDGTGRWQFSTGTDRAYVAGVADGTVVAHGRTDALYGLDADRGHLRWRFDSPGHARWLPQVDDDRVYFATESGTLYALSSPGSTPLYDAARTLTSPAGLAVGGLLGAATLAGAYRRRSRDGDTPDEPAEPTEPTRVADFELRDVLARSADAEVRDARTPAGERVALKRFDPDAIADDAFESAVETWAALDAPGVLAVRRRGTDPVPWVATDPVDASLADPADSSVVDLSTADLARALADAAETLHRAHREGVVHGALGPENLWFADGGVRVGGWGLAAARRGQSSVRPPESDADPETADTYRLAAAADDLLGESATDPDRPDELDGVLSRALAADPADRYGSALRFADALRWAVR</sequence>